<organism evidence="2">
    <name type="scientific">marine sediment metagenome</name>
    <dbReference type="NCBI Taxonomy" id="412755"/>
    <lineage>
        <taxon>unclassified sequences</taxon>
        <taxon>metagenomes</taxon>
        <taxon>ecological metagenomes</taxon>
    </lineage>
</organism>
<keyword evidence="1" id="KW-1133">Transmembrane helix</keyword>
<name>A0A0F9T762_9ZZZZ</name>
<evidence type="ECO:0008006" key="3">
    <source>
        <dbReference type="Google" id="ProtNLM"/>
    </source>
</evidence>
<dbReference type="AlphaFoldDB" id="A0A0F9T762"/>
<feature type="transmembrane region" description="Helical" evidence="1">
    <location>
        <begin position="6"/>
        <end position="24"/>
    </location>
</feature>
<gene>
    <name evidence="2" type="ORF">LCGC14_0764870</name>
</gene>
<dbReference type="InterPro" id="IPR007495">
    <property type="entry name" value="NqrM"/>
</dbReference>
<evidence type="ECO:0000256" key="1">
    <source>
        <dbReference type="SAM" id="Phobius"/>
    </source>
</evidence>
<keyword evidence="1" id="KW-0812">Transmembrane</keyword>
<accession>A0A0F9T762</accession>
<protein>
    <recommendedName>
        <fullName evidence="3">ApbE family protein</fullName>
    </recommendedName>
</protein>
<dbReference type="PANTHER" id="PTHR40691:SF3">
    <property type="entry name" value="(NA+)-NQR MATURATION NQRM"/>
    <property type="match status" value="1"/>
</dbReference>
<dbReference type="PANTHER" id="PTHR40691">
    <property type="entry name" value="(NA+)-NQR MATURATION NQRM"/>
    <property type="match status" value="1"/>
</dbReference>
<proteinExistence type="predicted"/>
<sequence>MGIFIATFIIISIAIIGMAIGVILGRPSIKGSCGGLNQVGLAGSCSGACSPEEEQVCELKKATLNAKKH</sequence>
<comment type="caution">
    <text evidence="2">The sequence shown here is derived from an EMBL/GenBank/DDBJ whole genome shotgun (WGS) entry which is preliminary data.</text>
</comment>
<evidence type="ECO:0000313" key="2">
    <source>
        <dbReference type="EMBL" id="KKN37318.1"/>
    </source>
</evidence>
<dbReference type="Pfam" id="PF04400">
    <property type="entry name" value="NqrM"/>
    <property type="match status" value="1"/>
</dbReference>
<keyword evidence="1" id="KW-0472">Membrane</keyword>
<dbReference type="EMBL" id="LAZR01001903">
    <property type="protein sequence ID" value="KKN37318.1"/>
    <property type="molecule type" value="Genomic_DNA"/>
</dbReference>
<reference evidence="2" key="1">
    <citation type="journal article" date="2015" name="Nature">
        <title>Complex archaea that bridge the gap between prokaryotes and eukaryotes.</title>
        <authorList>
            <person name="Spang A."/>
            <person name="Saw J.H."/>
            <person name="Jorgensen S.L."/>
            <person name="Zaremba-Niedzwiedzka K."/>
            <person name="Martijn J."/>
            <person name="Lind A.E."/>
            <person name="van Eijk R."/>
            <person name="Schleper C."/>
            <person name="Guy L."/>
            <person name="Ettema T.J."/>
        </authorList>
    </citation>
    <scope>NUCLEOTIDE SEQUENCE</scope>
</reference>